<dbReference type="OrthoDB" id="26806at2157"/>
<dbReference type="PROSITE" id="PS51084">
    <property type="entry name" value="HIT_2"/>
    <property type="match status" value="1"/>
</dbReference>
<accession>A0A830GWA8</accession>
<dbReference type="InterPro" id="IPR036265">
    <property type="entry name" value="HIT-like_sf"/>
</dbReference>
<feature type="domain" description="HIT" evidence="4">
    <location>
        <begin position="3"/>
        <end position="111"/>
    </location>
</feature>
<dbReference type="RefSeq" id="WP_188596375.1">
    <property type="nucleotide sequence ID" value="NZ_BMNL01000002.1"/>
</dbReference>
<evidence type="ECO:0000313" key="6">
    <source>
        <dbReference type="Proteomes" id="UP000610960"/>
    </source>
</evidence>
<dbReference type="Pfam" id="PF01230">
    <property type="entry name" value="HIT"/>
    <property type="match status" value="1"/>
</dbReference>
<dbReference type="SUPFAM" id="SSF54197">
    <property type="entry name" value="HIT-like"/>
    <property type="match status" value="1"/>
</dbReference>
<name>A0A830GWA8_9CREN</name>
<evidence type="ECO:0000313" key="5">
    <source>
        <dbReference type="EMBL" id="GGP20866.1"/>
    </source>
</evidence>
<dbReference type="GO" id="GO:0009117">
    <property type="term" value="P:nucleotide metabolic process"/>
    <property type="evidence" value="ECO:0007669"/>
    <property type="project" value="TreeGrafter"/>
</dbReference>
<keyword evidence="6" id="KW-1185">Reference proteome</keyword>
<dbReference type="PRINTS" id="PR00332">
    <property type="entry name" value="HISTRIAD"/>
</dbReference>
<dbReference type="CDD" id="cd01277">
    <property type="entry name" value="HINT_subgroup"/>
    <property type="match status" value="1"/>
</dbReference>
<proteinExistence type="predicted"/>
<organism evidence="5 6">
    <name type="scientific">Thermocladium modestius</name>
    <dbReference type="NCBI Taxonomy" id="62609"/>
    <lineage>
        <taxon>Archaea</taxon>
        <taxon>Thermoproteota</taxon>
        <taxon>Thermoprotei</taxon>
        <taxon>Thermoproteales</taxon>
        <taxon>Thermoproteaceae</taxon>
        <taxon>Thermocladium</taxon>
    </lineage>
</organism>
<evidence type="ECO:0000259" key="4">
    <source>
        <dbReference type="PROSITE" id="PS51084"/>
    </source>
</evidence>
<dbReference type="GO" id="GO:0003824">
    <property type="term" value="F:catalytic activity"/>
    <property type="evidence" value="ECO:0007669"/>
    <property type="project" value="InterPro"/>
</dbReference>
<dbReference type="AlphaFoldDB" id="A0A830GWA8"/>
<feature type="short sequence motif" description="Histidine triad motif" evidence="2 3">
    <location>
        <begin position="95"/>
        <end position="99"/>
    </location>
</feature>
<protein>
    <recommendedName>
        <fullName evidence="4">HIT domain-containing protein</fullName>
    </recommendedName>
</protein>
<sequence>MCVFCDIISGSAPGYVAYEDEDVVAILDKYPASEGHLLVMPKRHYENIYELPDDVLCKVMEVTKKVAMAVKEALNATGVRILQNNGADAGQVVFHVHFHVIPYYGAYKWSRHELTREEAERVLSKVRPRLMGPSSREKH</sequence>
<dbReference type="InterPro" id="IPR019808">
    <property type="entry name" value="Histidine_triad_CS"/>
</dbReference>
<dbReference type="PANTHER" id="PTHR46648:SF1">
    <property type="entry name" value="ADENOSINE 5'-MONOPHOSPHORAMIDASE HNT1"/>
    <property type="match status" value="1"/>
</dbReference>
<dbReference type="InterPro" id="IPR011146">
    <property type="entry name" value="HIT-like"/>
</dbReference>
<dbReference type="InterPro" id="IPR001310">
    <property type="entry name" value="Histidine_triad_HIT"/>
</dbReference>
<gene>
    <name evidence="5" type="ORF">GCM10007981_10670</name>
</gene>
<evidence type="ECO:0000256" key="2">
    <source>
        <dbReference type="PIRSR" id="PIRSR601310-3"/>
    </source>
</evidence>
<dbReference type="PROSITE" id="PS00892">
    <property type="entry name" value="HIT_1"/>
    <property type="match status" value="1"/>
</dbReference>
<comment type="caution">
    <text evidence="5">The sequence shown here is derived from an EMBL/GenBank/DDBJ whole genome shotgun (WGS) entry which is preliminary data.</text>
</comment>
<evidence type="ECO:0000256" key="3">
    <source>
        <dbReference type="PROSITE-ProRule" id="PRU00464"/>
    </source>
</evidence>
<reference evidence="5" key="1">
    <citation type="journal article" date="2014" name="Int. J. Syst. Evol. Microbiol.">
        <title>Complete genome sequence of Corynebacterium casei LMG S-19264T (=DSM 44701T), isolated from a smear-ripened cheese.</title>
        <authorList>
            <consortium name="US DOE Joint Genome Institute (JGI-PGF)"/>
            <person name="Walter F."/>
            <person name="Albersmeier A."/>
            <person name="Kalinowski J."/>
            <person name="Ruckert C."/>
        </authorList>
    </citation>
    <scope>NUCLEOTIDE SEQUENCE</scope>
    <source>
        <strain evidence="5">JCM 10088</strain>
    </source>
</reference>
<dbReference type="Gene3D" id="3.30.428.10">
    <property type="entry name" value="HIT-like"/>
    <property type="match status" value="1"/>
</dbReference>
<feature type="active site" description="Tele-AMP-histidine intermediate" evidence="1">
    <location>
        <position position="97"/>
    </location>
</feature>
<dbReference type="EMBL" id="BMNL01000002">
    <property type="protein sequence ID" value="GGP20866.1"/>
    <property type="molecule type" value="Genomic_DNA"/>
</dbReference>
<dbReference type="InterPro" id="IPR039384">
    <property type="entry name" value="HINT"/>
</dbReference>
<evidence type="ECO:0000256" key="1">
    <source>
        <dbReference type="PIRSR" id="PIRSR601310-1"/>
    </source>
</evidence>
<dbReference type="PANTHER" id="PTHR46648">
    <property type="entry name" value="HIT FAMILY PROTEIN 1"/>
    <property type="match status" value="1"/>
</dbReference>
<dbReference type="Proteomes" id="UP000610960">
    <property type="component" value="Unassembled WGS sequence"/>
</dbReference>
<reference evidence="5" key="2">
    <citation type="submission" date="2020-09" db="EMBL/GenBank/DDBJ databases">
        <authorList>
            <person name="Sun Q."/>
            <person name="Ohkuma M."/>
        </authorList>
    </citation>
    <scope>NUCLEOTIDE SEQUENCE</scope>
    <source>
        <strain evidence="5">JCM 10088</strain>
    </source>
</reference>